<dbReference type="OrthoDB" id="5148951at2"/>
<gene>
    <name evidence="1" type="ORF">SCA03_25970</name>
</gene>
<dbReference type="EMBL" id="BJMM01000010">
    <property type="protein sequence ID" value="GEB50046.1"/>
    <property type="molecule type" value="Genomic_DNA"/>
</dbReference>
<proteinExistence type="predicted"/>
<evidence type="ECO:0000313" key="2">
    <source>
        <dbReference type="Proteomes" id="UP000319210"/>
    </source>
</evidence>
<dbReference type="RefSeq" id="WP_141275373.1">
    <property type="nucleotide sequence ID" value="NZ_BJMM01000010.1"/>
</dbReference>
<evidence type="ECO:0000313" key="1">
    <source>
        <dbReference type="EMBL" id="GEB50046.1"/>
    </source>
</evidence>
<name>A0A4Y3QX97_STRCI</name>
<dbReference type="Proteomes" id="UP000319210">
    <property type="component" value="Unassembled WGS sequence"/>
</dbReference>
<protein>
    <submittedName>
        <fullName evidence="1">Uncharacterized protein</fullName>
    </submittedName>
</protein>
<reference evidence="1 2" key="1">
    <citation type="submission" date="2019-06" db="EMBL/GenBank/DDBJ databases">
        <title>Whole genome shotgun sequence of Streptomyces cacaoi subsp. cacaoi NBRC 12748.</title>
        <authorList>
            <person name="Hosoyama A."/>
            <person name="Uohara A."/>
            <person name="Ohji S."/>
            <person name="Ichikawa N."/>
        </authorList>
    </citation>
    <scope>NUCLEOTIDE SEQUENCE [LARGE SCALE GENOMIC DNA]</scope>
    <source>
        <strain evidence="1 2">NBRC 12748</strain>
    </source>
</reference>
<keyword evidence="2" id="KW-1185">Reference proteome</keyword>
<comment type="caution">
    <text evidence="1">The sequence shown here is derived from an EMBL/GenBank/DDBJ whole genome shotgun (WGS) entry which is preliminary data.</text>
</comment>
<dbReference type="AlphaFoldDB" id="A0A4Y3QX97"/>
<organism evidence="1 2">
    <name type="scientific">Streptomyces cacaoi</name>
    <dbReference type="NCBI Taxonomy" id="1898"/>
    <lineage>
        <taxon>Bacteria</taxon>
        <taxon>Bacillati</taxon>
        <taxon>Actinomycetota</taxon>
        <taxon>Actinomycetes</taxon>
        <taxon>Kitasatosporales</taxon>
        <taxon>Streptomycetaceae</taxon>
        <taxon>Streptomyces</taxon>
    </lineage>
</organism>
<sequence>MRIACWERDFRLWHYTFSYSQLLLRSAPRNDEDTRIDVLFSNVCHMSVPARLAGLTIEEDVPEGGLPEGAVAEPGFPYKEFRLNGGLARVYATRCQWHEDHAWLDAPSHFGPLRGVK</sequence>
<accession>A0A4Y3QX97</accession>